<evidence type="ECO:0000313" key="2">
    <source>
        <dbReference type="Proteomes" id="UP001596065"/>
    </source>
</evidence>
<sequence>MIGRNQPVPYDPSPLSRDAAKTLRDIAQDLDSGKAEYDSPRSAARVLRDLHELAEHLPQILLQTSAAVDRMARDRDDATSVARVIGEAATTATNLTDQLRRAHEVAQDVRGR</sequence>
<gene>
    <name evidence="1" type="ORF">ACFP3J_23660</name>
</gene>
<proteinExistence type="predicted"/>
<comment type="caution">
    <text evidence="1">The sequence shown here is derived from an EMBL/GenBank/DDBJ whole genome shotgun (WGS) entry which is preliminary data.</text>
</comment>
<evidence type="ECO:0000313" key="1">
    <source>
        <dbReference type="EMBL" id="MFC5658463.1"/>
    </source>
</evidence>
<dbReference type="RefSeq" id="WP_344352218.1">
    <property type="nucleotide sequence ID" value="NZ_BAAASM010000056.1"/>
</dbReference>
<reference evidence="2" key="1">
    <citation type="journal article" date="2019" name="Int. J. Syst. Evol. Microbiol.">
        <title>The Global Catalogue of Microorganisms (GCM) 10K type strain sequencing project: providing services to taxonomists for standard genome sequencing and annotation.</title>
        <authorList>
            <consortium name="The Broad Institute Genomics Platform"/>
            <consortium name="The Broad Institute Genome Sequencing Center for Infectious Disease"/>
            <person name="Wu L."/>
            <person name="Ma J."/>
        </authorList>
    </citation>
    <scope>NUCLEOTIDE SEQUENCE [LARGE SCALE GENOMIC DNA]</scope>
    <source>
        <strain evidence="2">KCTC 5701</strain>
    </source>
</reference>
<organism evidence="1 2">
    <name type="scientific">Streptomyces nogalater</name>
    <dbReference type="NCBI Taxonomy" id="38314"/>
    <lineage>
        <taxon>Bacteria</taxon>
        <taxon>Bacillati</taxon>
        <taxon>Actinomycetota</taxon>
        <taxon>Actinomycetes</taxon>
        <taxon>Kitasatosporales</taxon>
        <taxon>Streptomycetaceae</taxon>
        <taxon>Streptomyces</taxon>
    </lineage>
</organism>
<keyword evidence="2" id="KW-1185">Reference proteome</keyword>
<accession>A0ABW0WL17</accession>
<dbReference type="Proteomes" id="UP001596065">
    <property type="component" value="Unassembled WGS sequence"/>
</dbReference>
<dbReference type="EMBL" id="JBHSOE010000045">
    <property type="protein sequence ID" value="MFC5658463.1"/>
    <property type="molecule type" value="Genomic_DNA"/>
</dbReference>
<name>A0ABW0WL17_STRNO</name>
<protein>
    <submittedName>
        <fullName evidence="1">Uncharacterized protein</fullName>
    </submittedName>
</protein>